<dbReference type="Proteomes" id="UP000254802">
    <property type="component" value="Unassembled WGS sequence"/>
</dbReference>
<gene>
    <name evidence="1" type="ORF">NCTC10638_00836</name>
</gene>
<dbReference type="InterPro" id="IPR008983">
    <property type="entry name" value="Tumour_necrosis_fac-like_dom"/>
</dbReference>
<dbReference type="SUPFAM" id="SSF49842">
    <property type="entry name" value="TNF-like"/>
    <property type="match status" value="1"/>
</dbReference>
<organism evidence="1 2">
    <name type="scientific">Mannheimia haemolytica</name>
    <name type="common">Pasteurella haemolytica</name>
    <dbReference type="NCBI Taxonomy" id="75985"/>
    <lineage>
        <taxon>Bacteria</taxon>
        <taxon>Pseudomonadati</taxon>
        <taxon>Pseudomonadota</taxon>
        <taxon>Gammaproteobacteria</taxon>
        <taxon>Pasteurellales</taxon>
        <taxon>Pasteurellaceae</taxon>
        <taxon>Mannheimia</taxon>
    </lineage>
</organism>
<accession>A0A378N168</accession>
<evidence type="ECO:0000313" key="2">
    <source>
        <dbReference type="Proteomes" id="UP000254802"/>
    </source>
</evidence>
<dbReference type="EMBL" id="UGPN01000002">
    <property type="protein sequence ID" value="STY59658.1"/>
    <property type="molecule type" value="Genomic_DNA"/>
</dbReference>
<dbReference type="InterPro" id="IPR011050">
    <property type="entry name" value="Pectin_lyase_fold/virulence"/>
</dbReference>
<evidence type="ECO:0000313" key="1">
    <source>
        <dbReference type="EMBL" id="STY59658.1"/>
    </source>
</evidence>
<dbReference type="SUPFAM" id="SSF51126">
    <property type="entry name" value="Pectin lyase-like"/>
    <property type="match status" value="1"/>
</dbReference>
<protein>
    <submittedName>
        <fullName evidence="1">Uncharacterized protein</fullName>
    </submittedName>
</protein>
<name>A0A378N168_MANHA</name>
<proteinExistence type="predicted"/>
<dbReference type="Gene3D" id="2.60.120.40">
    <property type="match status" value="1"/>
</dbReference>
<dbReference type="AlphaFoldDB" id="A0A378N168"/>
<reference evidence="1 2" key="1">
    <citation type="submission" date="2018-06" db="EMBL/GenBank/DDBJ databases">
        <authorList>
            <consortium name="Pathogen Informatics"/>
            <person name="Doyle S."/>
        </authorList>
    </citation>
    <scope>NUCLEOTIDE SEQUENCE [LARGE SCALE GENOMIC DNA]</scope>
    <source>
        <strain evidence="1 2">NCTC10638</strain>
    </source>
</reference>
<sequence length="323" mass="36216">MAVTTVDVEAGVQVEDVQTGECVVANNIFSHDIWMSGAKNAIINSNLCRRLRVTSGNPTDTGSNNVEFSNNQAKSIAISKYGSFDNPSLFIDNINFINNILEPSEFNQDVYIDGTILKQCQFINNRCISKSKQYSVRLARNNPFLNLTFKSNKLSDNPAIISGKQGVIFCDDLSLGVNKHRLRLRFSSPINFTVNQEWQKMPFDRVLNDINGHVDIVSGQFIARTGGTFHLKGKITVTNSSEDVLNLYQLRLLINNEEKERLINQSVSPKNSKSNTNGMTTINFDTVVDLKVGDIVDLQYKTTHELTLLSDSFLSQIYVTQEF</sequence>